<dbReference type="RefSeq" id="WP_344493234.1">
    <property type="nucleotide sequence ID" value="NZ_BAAAUD010000018.1"/>
</dbReference>
<evidence type="ECO:0008006" key="3">
    <source>
        <dbReference type="Google" id="ProtNLM"/>
    </source>
</evidence>
<protein>
    <recommendedName>
        <fullName evidence="3">Transposase</fullName>
    </recommendedName>
</protein>
<name>A0ABP6JJL5_9ACTN</name>
<accession>A0ABP6JJL5</accession>
<keyword evidence="2" id="KW-1185">Reference proteome</keyword>
<evidence type="ECO:0000313" key="2">
    <source>
        <dbReference type="Proteomes" id="UP001500403"/>
    </source>
</evidence>
<dbReference type="Proteomes" id="UP001500403">
    <property type="component" value="Unassembled WGS sequence"/>
</dbReference>
<reference evidence="2" key="1">
    <citation type="journal article" date="2019" name="Int. J. Syst. Evol. Microbiol.">
        <title>The Global Catalogue of Microorganisms (GCM) 10K type strain sequencing project: providing services to taxonomists for standard genome sequencing and annotation.</title>
        <authorList>
            <consortium name="The Broad Institute Genomics Platform"/>
            <consortium name="The Broad Institute Genome Sequencing Center for Infectious Disease"/>
            <person name="Wu L."/>
            <person name="Ma J."/>
        </authorList>
    </citation>
    <scope>NUCLEOTIDE SEQUENCE [LARGE SCALE GENOMIC DNA]</scope>
    <source>
        <strain evidence="2">JCM 9088</strain>
    </source>
</reference>
<organism evidence="1 2">
    <name type="scientific">Streptomyces enissocaesilis</name>
    <dbReference type="NCBI Taxonomy" id="332589"/>
    <lineage>
        <taxon>Bacteria</taxon>
        <taxon>Bacillati</taxon>
        <taxon>Actinomycetota</taxon>
        <taxon>Actinomycetes</taxon>
        <taxon>Kitasatosporales</taxon>
        <taxon>Streptomycetaceae</taxon>
        <taxon>Streptomyces</taxon>
        <taxon>Streptomyces rochei group</taxon>
    </lineage>
</organism>
<dbReference type="EMBL" id="BAAAUD010000018">
    <property type="protein sequence ID" value="GAA2933826.1"/>
    <property type="molecule type" value="Genomic_DNA"/>
</dbReference>
<gene>
    <name evidence="1" type="ORF">GCM10010446_18280</name>
</gene>
<sequence length="69" mass="7445">MTKPLTYLGPPVELPLRLDADPSPQPGCDVCGALAAERGEARAVGDMSKVSDVNVEIRQHPHAKRRVRA</sequence>
<evidence type="ECO:0000313" key="1">
    <source>
        <dbReference type="EMBL" id="GAA2933826.1"/>
    </source>
</evidence>
<proteinExistence type="predicted"/>
<comment type="caution">
    <text evidence="1">The sequence shown here is derived from an EMBL/GenBank/DDBJ whole genome shotgun (WGS) entry which is preliminary data.</text>
</comment>